<dbReference type="InterPro" id="IPR010146">
    <property type="entry name" value="CRISPR-assoc_prot_Csn2-typ"/>
</dbReference>
<proteinExistence type="predicted"/>
<name>A0A1Y0VQ45_PEDPE</name>
<organism evidence="1 2">
    <name type="scientific">Pediococcus pentosaceus</name>
    <dbReference type="NCBI Taxonomy" id="1255"/>
    <lineage>
        <taxon>Bacteria</taxon>
        <taxon>Bacillati</taxon>
        <taxon>Bacillota</taxon>
        <taxon>Bacilli</taxon>
        <taxon>Lactobacillales</taxon>
        <taxon>Lactobacillaceae</taxon>
        <taxon>Pediococcus</taxon>
    </lineage>
</organism>
<dbReference type="NCBIfam" id="TIGR01866">
    <property type="entry name" value="cas_Csn2"/>
    <property type="match status" value="1"/>
</dbReference>
<evidence type="ECO:0000313" key="1">
    <source>
        <dbReference type="EMBL" id="ARW20290.1"/>
    </source>
</evidence>
<dbReference type="AlphaFoldDB" id="A0A1Y0VQ45"/>
<gene>
    <name evidence="1" type="ORF">S100892_01747</name>
</gene>
<reference evidence="1 2" key="1">
    <citation type="submission" date="2017-05" db="EMBL/GenBank/DDBJ databases">
        <title>Genome sequence of Pediococcus pentosaceus strain SRCM100892.</title>
        <authorList>
            <person name="Cho S.H."/>
        </authorList>
    </citation>
    <scope>NUCLEOTIDE SEQUENCE [LARGE SCALE GENOMIC DNA]</scope>
    <source>
        <strain evidence="1 2">SRCM100892</strain>
    </source>
</reference>
<dbReference type="Gene3D" id="3.40.50.11940">
    <property type="match status" value="1"/>
</dbReference>
<evidence type="ECO:0000313" key="2">
    <source>
        <dbReference type="Proteomes" id="UP000196118"/>
    </source>
</evidence>
<accession>A0A1Y0VQ45</accession>
<dbReference type="RefSeq" id="WP_094104687.1">
    <property type="nucleotide sequence ID" value="NZ_CP085178.1"/>
</dbReference>
<evidence type="ECO:0008006" key="3">
    <source>
        <dbReference type="Google" id="ProtNLM"/>
    </source>
</evidence>
<sequence length="223" mass="26062">MKITYKTHDNLEINSGQISILGTNSPTVYTDIIQGLQDENEKISIVDENYSALEIAHAIDWIGDVGTQNLVLTKYLRQIEKLFLRSVTDEQQNKIHDEINRIFNIVSEQLFLLDLPIEVNFDFDLKKLFKYCGIRFDPILISKPYGIIETIIKIHETSNLDSCIALTNVAHYLTSVEFEELSQLVKETNQKILLIEFTEIEEQNFYRNAEFYYIDTDFIDWHN</sequence>
<dbReference type="EMBL" id="CP021474">
    <property type="protein sequence ID" value="ARW20290.1"/>
    <property type="molecule type" value="Genomic_DNA"/>
</dbReference>
<dbReference type="Proteomes" id="UP000196118">
    <property type="component" value="Chromosome"/>
</dbReference>
<protein>
    <recommendedName>
        <fullName evidence="3">Type II-A CRISPR-associated protein Csn2</fullName>
    </recommendedName>
</protein>
<dbReference type="InterPro" id="IPR038600">
    <property type="entry name" value="Csn2_sf"/>
</dbReference>
<dbReference type="CDD" id="cd12218">
    <property type="entry name" value="Csn2"/>
    <property type="match status" value="1"/>
</dbReference>